<keyword evidence="7" id="KW-0175">Coiled coil</keyword>
<accession>A0A9D1PTG1</accession>
<keyword evidence="4 5" id="KW-0269">Exonuclease</keyword>
<dbReference type="Pfam" id="PF02601">
    <property type="entry name" value="Exonuc_VII_L"/>
    <property type="match status" value="1"/>
</dbReference>
<dbReference type="Pfam" id="PF13742">
    <property type="entry name" value="tRNA_anti_2"/>
    <property type="match status" value="1"/>
</dbReference>
<comment type="caution">
    <text evidence="10">The sequence shown here is derived from an EMBL/GenBank/DDBJ whole genome shotgun (WGS) entry which is preliminary data.</text>
</comment>
<sequence>MNPSFFGDKIFSVSEVCTILSSFIREALSDIRIEGEISNFKTNSSGHWYLSLKDKDGSMINCAVFKSMNYRMRKPENGDYVTVQGSFNFWDKGGSLTFIIRSMKKKGEGDLQAEIEKRRQYYQELGYFDQENKKSLPALIKRIAVITSPAGAVINDILRVTLRRAPGVDIVILPSPVQGENAAEVISLRIRQANNFMLADVIIVARGGGSKEDLAPYSESAVIEAIHESAIPVVSAVGHDSDFPLSDFVSDIRASTPSVAAELVTESVFNARERHKSILSQIALLMNKRLRDAERRVNELKYDSLRIKKKAERAKLALLSFKTAERSLEARIYSARMSLNFSSDNLVKSMLMILDERKREKERLSGAISLMIENLLTAKKRKLEKLCELSDALSPYEILKRGYTITRDRDGKIIRSSKNALDDMIIQFADGNIEVRKKT</sequence>
<dbReference type="GO" id="GO:0003676">
    <property type="term" value="F:nucleic acid binding"/>
    <property type="evidence" value="ECO:0007669"/>
    <property type="project" value="InterPro"/>
</dbReference>
<dbReference type="InterPro" id="IPR020579">
    <property type="entry name" value="Exonuc_VII_lsu_C"/>
</dbReference>
<comment type="subcellular location">
    <subcellularLocation>
        <location evidence="5 6">Cytoplasm</location>
    </subcellularLocation>
</comment>
<dbReference type="Proteomes" id="UP000823936">
    <property type="component" value="Unassembled WGS sequence"/>
</dbReference>
<name>A0A9D1PTG1_9SPIO</name>
<dbReference type="AlphaFoldDB" id="A0A9D1PTG1"/>
<evidence type="ECO:0000313" key="10">
    <source>
        <dbReference type="EMBL" id="HIV99017.1"/>
    </source>
</evidence>
<evidence type="ECO:0000256" key="5">
    <source>
        <dbReference type="HAMAP-Rule" id="MF_00378"/>
    </source>
</evidence>
<organism evidence="10 11">
    <name type="scientific">Candidatus Ornithospirochaeta avicola</name>
    <dbReference type="NCBI Taxonomy" id="2840896"/>
    <lineage>
        <taxon>Bacteria</taxon>
        <taxon>Pseudomonadati</taxon>
        <taxon>Spirochaetota</taxon>
        <taxon>Spirochaetia</taxon>
        <taxon>Spirochaetales</taxon>
        <taxon>Spirochaetaceae</taxon>
        <taxon>Spirochaetaceae incertae sedis</taxon>
        <taxon>Candidatus Ornithospirochaeta</taxon>
    </lineage>
</organism>
<feature type="domain" description="OB-fold nucleic acid binding" evidence="9">
    <location>
        <begin position="11"/>
        <end position="103"/>
    </location>
</feature>
<comment type="catalytic activity">
    <reaction evidence="5 6">
        <text>Exonucleolytic cleavage in either 5'- to 3'- or 3'- to 5'-direction to yield nucleoside 5'-phosphates.</text>
        <dbReference type="EC" id="3.1.11.6"/>
    </reaction>
</comment>
<dbReference type="GO" id="GO:0008855">
    <property type="term" value="F:exodeoxyribonuclease VII activity"/>
    <property type="evidence" value="ECO:0007669"/>
    <property type="project" value="UniProtKB-UniRule"/>
</dbReference>
<evidence type="ECO:0000256" key="1">
    <source>
        <dbReference type="ARBA" id="ARBA00022490"/>
    </source>
</evidence>
<feature type="domain" description="Exonuclease VII large subunit C-terminal" evidence="8">
    <location>
        <begin position="127"/>
        <end position="435"/>
    </location>
</feature>
<dbReference type="EMBL" id="DXHU01000017">
    <property type="protein sequence ID" value="HIV99017.1"/>
    <property type="molecule type" value="Genomic_DNA"/>
</dbReference>
<dbReference type="GO" id="GO:0006308">
    <property type="term" value="P:DNA catabolic process"/>
    <property type="evidence" value="ECO:0007669"/>
    <property type="project" value="UniProtKB-UniRule"/>
</dbReference>
<reference evidence="10" key="2">
    <citation type="submission" date="2021-04" db="EMBL/GenBank/DDBJ databases">
        <authorList>
            <person name="Gilroy R."/>
        </authorList>
    </citation>
    <scope>NUCLEOTIDE SEQUENCE</scope>
    <source>
        <strain evidence="10">Gambia11-129</strain>
    </source>
</reference>
<feature type="coiled-coil region" evidence="7">
    <location>
        <begin position="283"/>
        <end position="310"/>
    </location>
</feature>
<dbReference type="EC" id="3.1.11.6" evidence="5"/>
<evidence type="ECO:0000313" key="11">
    <source>
        <dbReference type="Proteomes" id="UP000823936"/>
    </source>
</evidence>
<dbReference type="NCBIfam" id="TIGR00237">
    <property type="entry name" value="xseA"/>
    <property type="match status" value="1"/>
</dbReference>
<dbReference type="PANTHER" id="PTHR30008">
    <property type="entry name" value="EXODEOXYRIBONUCLEASE 7 LARGE SUBUNIT"/>
    <property type="match status" value="1"/>
</dbReference>
<evidence type="ECO:0000259" key="8">
    <source>
        <dbReference type="Pfam" id="PF02601"/>
    </source>
</evidence>
<dbReference type="GO" id="GO:0009318">
    <property type="term" value="C:exodeoxyribonuclease VII complex"/>
    <property type="evidence" value="ECO:0007669"/>
    <property type="project" value="UniProtKB-UniRule"/>
</dbReference>
<evidence type="ECO:0000256" key="7">
    <source>
        <dbReference type="SAM" id="Coils"/>
    </source>
</evidence>
<evidence type="ECO:0000256" key="4">
    <source>
        <dbReference type="ARBA" id="ARBA00022839"/>
    </source>
</evidence>
<evidence type="ECO:0000259" key="9">
    <source>
        <dbReference type="Pfam" id="PF13742"/>
    </source>
</evidence>
<dbReference type="GO" id="GO:0005737">
    <property type="term" value="C:cytoplasm"/>
    <property type="evidence" value="ECO:0007669"/>
    <property type="project" value="UniProtKB-SubCell"/>
</dbReference>
<protein>
    <recommendedName>
        <fullName evidence="5">Exodeoxyribonuclease 7 large subunit</fullName>
        <ecNumber evidence="5">3.1.11.6</ecNumber>
    </recommendedName>
    <alternativeName>
        <fullName evidence="5">Exodeoxyribonuclease VII large subunit</fullName>
        <shortName evidence="5">Exonuclease VII large subunit</shortName>
    </alternativeName>
</protein>
<dbReference type="CDD" id="cd04489">
    <property type="entry name" value="ExoVII_LU_OBF"/>
    <property type="match status" value="1"/>
</dbReference>
<dbReference type="Gene3D" id="2.40.50.1010">
    <property type="match status" value="1"/>
</dbReference>
<keyword evidence="1 5" id="KW-0963">Cytoplasm</keyword>
<reference evidence="10" key="1">
    <citation type="journal article" date="2021" name="PeerJ">
        <title>Extensive microbial diversity within the chicken gut microbiome revealed by metagenomics and culture.</title>
        <authorList>
            <person name="Gilroy R."/>
            <person name="Ravi A."/>
            <person name="Getino M."/>
            <person name="Pursley I."/>
            <person name="Horton D.L."/>
            <person name="Alikhan N.F."/>
            <person name="Baker D."/>
            <person name="Gharbi K."/>
            <person name="Hall N."/>
            <person name="Watson M."/>
            <person name="Adriaenssens E.M."/>
            <person name="Foster-Nyarko E."/>
            <person name="Jarju S."/>
            <person name="Secka A."/>
            <person name="Antonio M."/>
            <person name="Oren A."/>
            <person name="Chaudhuri R.R."/>
            <person name="La Ragione R."/>
            <person name="Hildebrand F."/>
            <person name="Pallen M.J."/>
        </authorList>
    </citation>
    <scope>NUCLEOTIDE SEQUENCE</scope>
    <source>
        <strain evidence="10">Gambia11-129</strain>
    </source>
</reference>
<dbReference type="PANTHER" id="PTHR30008:SF0">
    <property type="entry name" value="EXODEOXYRIBONUCLEASE 7 LARGE SUBUNIT"/>
    <property type="match status" value="1"/>
</dbReference>
<comment type="subunit">
    <text evidence="5">Heterooligomer composed of large and small subunits.</text>
</comment>
<proteinExistence type="inferred from homology"/>
<keyword evidence="2 5" id="KW-0540">Nuclease</keyword>
<keyword evidence="3 5" id="KW-0378">Hydrolase</keyword>
<evidence type="ECO:0000256" key="3">
    <source>
        <dbReference type="ARBA" id="ARBA00022801"/>
    </source>
</evidence>
<dbReference type="InterPro" id="IPR025824">
    <property type="entry name" value="OB-fold_nuc-bd_dom"/>
</dbReference>
<comment type="similarity">
    <text evidence="5 6">Belongs to the XseA family.</text>
</comment>
<evidence type="ECO:0000256" key="2">
    <source>
        <dbReference type="ARBA" id="ARBA00022722"/>
    </source>
</evidence>
<comment type="function">
    <text evidence="5">Bidirectionally degrades single-stranded DNA into large acid-insoluble oligonucleotides, which are then degraded further into small acid-soluble oligonucleotides.</text>
</comment>
<gene>
    <name evidence="5 10" type="primary">xseA</name>
    <name evidence="10" type="ORF">IAB12_04495</name>
</gene>
<dbReference type="InterPro" id="IPR003753">
    <property type="entry name" value="Exonuc_VII_L"/>
</dbReference>
<evidence type="ECO:0000256" key="6">
    <source>
        <dbReference type="RuleBase" id="RU004355"/>
    </source>
</evidence>
<dbReference type="HAMAP" id="MF_00378">
    <property type="entry name" value="Exonuc_7_L"/>
    <property type="match status" value="1"/>
</dbReference>